<gene>
    <name evidence="3" type="ORF">DB32_002572</name>
</gene>
<evidence type="ECO:0000256" key="1">
    <source>
        <dbReference type="SAM" id="MobiDB-lite"/>
    </source>
</evidence>
<dbReference type="EMBL" id="CP011125">
    <property type="protein sequence ID" value="AKF05423.1"/>
    <property type="molecule type" value="Genomic_DNA"/>
</dbReference>
<feature type="region of interest" description="Disordered" evidence="1">
    <location>
        <begin position="19"/>
        <end position="43"/>
    </location>
</feature>
<accession>A0A0F6W227</accession>
<organism evidence="3 4">
    <name type="scientific">Sandaracinus amylolyticus</name>
    <dbReference type="NCBI Taxonomy" id="927083"/>
    <lineage>
        <taxon>Bacteria</taxon>
        <taxon>Pseudomonadati</taxon>
        <taxon>Myxococcota</taxon>
        <taxon>Polyangia</taxon>
        <taxon>Polyangiales</taxon>
        <taxon>Sandaracinaceae</taxon>
        <taxon>Sandaracinus</taxon>
    </lineage>
</organism>
<evidence type="ECO:0008006" key="5">
    <source>
        <dbReference type="Google" id="ProtNLM"/>
    </source>
</evidence>
<protein>
    <recommendedName>
        <fullName evidence="5">TonB C-terminal domain-containing protein</fullName>
    </recommendedName>
</protein>
<dbReference type="RefSeq" id="WP_169791428.1">
    <property type="nucleotide sequence ID" value="NZ_CP011125.1"/>
</dbReference>
<feature type="signal peptide" evidence="2">
    <location>
        <begin position="1"/>
        <end position="23"/>
    </location>
</feature>
<evidence type="ECO:0000313" key="3">
    <source>
        <dbReference type="EMBL" id="AKF05423.1"/>
    </source>
</evidence>
<dbReference type="PROSITE" id="PS51257">
    <property type="entry name" value="PROKAR_LIPOPROTEIN"/>
    <property type="match status" value="1"/>
</dbReference>
<evidence type="ECO:0000313" key="4">
    <source>
        <dbReference type="Proteomes" id="UP000034883"/>
    </source>
</evidence>
<feature type="chain" id="PRO_5002511676" description="TonB C-terminal domain-containing protein" evidence="2">
    <location>
        <begin position="24"/>
        <end position="363"/>
    </location>
</feature>
<dbReference type="AlphaFoldDB" id="A0A0F6W227"/>
<evidence type="ECO:0000256" key="2">
    <source>
        <dbReference type="SAM" id="SignalP"/>
    </source>
</evidence>
<dbReference type="Proteomes" id="UP000034883">
    <property type="component" value="Chromosome"/>
</dbReference>
<keyword evidence="4" id="KW-1185">Reference proteome</keyword>
<keyword evidence="2" id="KW-0732">Signal</keyword>
<dbReference type="STRING" id="927083.DB32_002572"/>
<name>A0A0F6W227_9BACT</name>
<dbReference type="KEGG" id="samy:DB32_002572"/>
<proteinExistence type="predicted"/>
<sequence>MRAHHLALVLILAACGGAPPATSTRTPDAPQPREHRASTVPTSPRTLARDATFADLVAAARTLDDRRDQESDAACLIGVTPSGFELRADLAVAVRPLAEPEGDLDARLANDPGPVRVLTRYGSYGTGAAQMGLVATSTTLPPTRGTALALFVTPEGVYTRRSDQPGGERDASRVAWVVEHTDWSAFDLVVVTAEARVPLTTLVALLEALPASLAGRITLAVPLAAGTRLPDAPPAVDGTAERGQLCPDGLPELTEDAALGDLPASSIRAALAPLQSSAELCVGTSSGPGAAGGRVALAVRIAPDGRVSDACVMEDSTGDAALRACLSRAALELAFDAPSGYVDFALPLVLEPGRAQRQVAVCR</sequence>
<reference evidence="3 4" key="1">
    <citation type="submission" date="2015-03" db="EMBL/GenBank/DDBJ databases">
        <title>Genome assembly of Sandaracinus amylolyticus DSM 53668.</title>
        <authorList>
            <person name="Sharma G."/>
            <person name="Subramanian S."/>
        </authorList>
    </citation>
    <scope>NUCLEOTIDE SEQUENCE [LARGE SCALE GENOMIC DNA]</scope>
    <source>
        <strain evidence="3 4">DSM 53668</strain>
    </source>
</reference>